<keyword evidence="2" id="KW-1185">Reference proteome</keyword>
<dbReference type="STRING" id="1548749.LS48_12640"/>
<protein>
    <recommendedName>
        <fullName evidence="3">PRMT5 arginine-N-methyltransferase domain-containing protein</fullName>
    </recommendedName>
</protein>
<comment type="caution">
    <text evidence="1">The sequence shown here is derived from an EMBL/GenBank/DDBJ whole genome shotgun (WGS) entry which is preliminary data.</text>
</comment>
<evidence type="ECO:0008006" key="3">
    <source>
        <dbReference type="Google" id="ProtNLM"/>
    </source>
</evidence>
<sequence>MYISSAKSEIMPTNKAKIKLTEITQNLISEKVDADSLKSSIEELKLLLENVSGLNQEAPINSENILLPSGKAIGPKWAGMCIEDVPRTHKFIKGIHSAVQEVLGKNPKKPVTILYAGTGPFATLVLPLLALFKPSELQLILLEVNTVSIESLKRIIKGFDAYEYIKAIYHCDAANFIVPSEFEADILLIECMQHALLREPQVGITYNLLPQMKKDVILIPEEISLHVALVDMEKKAEYLSIDNIAEKSYYENSEAVFTLNKKEVLQNNSEFKKEGFQFPEKEVSFSEEQLCNHDFITVSTEITIFKDISLNIDESGLTVPMLLADLNHDQKVIGAKTQYIVGTEPGLTSQLVRS</sequence>
<organism evidence="1 2">
    <name type="scientific">Aequorivita aquimaris</name>
    <dbReference type="NCBI Taxonomy" id="1548749"/>
    <lineage>
        <taxon>Bacteria</taxon>
        <taxon>Pseudomonadati</taxon>
        <taxon>Bacteroidota</taxon>
        <taxon>Flavobacteriia</taxon>
        <taxon>Flavobacteriales</taxon>
        <taxon>Flavobacteriaceae</taxon>
        <taxon>Aequorivita</taxon>
    </lineage>
</organism>
<name>A0A137RFL5_9FLAO</name>
<accession>A0A137RFL5</accession>
<dbReference type="AlphaFoldDB" id="A0A137RFL5"/>
<dbReference type="InterPro" id="IPR029063">
    <property type="entry name" value="SAM-dependent_MTases_sf"/>
</dbReference>
<dbReference type="Gene3D" id="3.40.50.150">
    <property type="entry name" value="Vaccinia Virus protein VP39"/>
    <property type="match status" value="1"/>
</dbReference>
<reference evidence="2" key="1">
    <citation type="submission" date="2014-10" db="EMBL/GenBank/DDBJ databases">
        <title>Genome sequencing of Vitellibacter sp. D-24.</title>
        <authorList>
            <person name="Thevarajoo S."/>
            <person name="Selvaratnam C."/>
            <person name="Goh K.M."/>
            <person name="Chong C.S."/>
        </authorList>
    </citation>
    <scope>NUCLEOTIDE SEQUENCE [LARGE SCALE GENOMIC DNA]</scope>
    <source>
        <strain evidence="2">D-24</strain>
    </source>
</reference>
<dbReference type="EMBL" id="JRWG01000009">
    <property type="protein sequence ID" value="KXN98251.1"/>
    <property type="molecule type" value="Genomic_DNA"/>
</dbReference>
<evidence type="ECO:0000313" key="1">
    <source>
        <dbReference type="EMBL" id="KXN98251.1"/>
    </source>
</evidence>
<gene>
    <name evidence="1" type="ORF">LS48_12640</name>
</gene>
<evidence type="ECO:0000313" key="2">
    <source>
        <dbReference type="Proteomes" id="UP000070138"/>
    </source>
</evidence>
<reference evidence="1 2" key="2">
    <citation type="journal article" date="2016" name="Int. J. Syst. Evol. Microbiol.">
        <title>Vitellibacter aquimaris sp. nov., a marine bacterium isolated from seawater.</title>
        <authorList>
            <person name="Thevarajoo S."/>
            <person name="Selvaratnam C."/>
            <person name="Goh K.M."/>
            <person name="Hong K.W."/>
            <person name="Chan X.Y."/>
            <person name="Chan K.G."/>
            <person name="Chong C.S."/>
        </authorList>
    </citation>
    <scope>NUCLEOTIDE SEQUENCE [LARGE SCALE GENOMIC DNA]</scope>
    <source>
        <strain evidence="1 2">D-24</strain>
    </source>
</reference>
<dbReference type="Proteomes" id="UP000070138">
    <property type="component" value="Unassembled WGS sequence"/>
</dbReference>
<proteinExistence type="predicted"/>